<comment type="caution">
    <text evidence="2">The sequence shown here is derived from an EMBL/GenBank/DDBJ whole genome shotgun (WGS) entry which is preliminary data.</text>
</comment>
<feature type="compositionally biased region" description="Gly residues" evidence="1">
    <location>
        <begin position="270"/>
        <end position="285"/>
    </location>
</feature>
<protein>
    <submittedName>
        <fullName evidence="2">Uncharacterized protein</fullName>
    </submittedName>
</protein>
<evidence type="ECO:0000313" key="2">
    <source>
        <dbReference type="EMBL" id="KKN55846.1"/>
    </source>
</evidence>
<dbReference type="AlphaFoldDB" id="A0A0F9U3I9"/>
<feature type="compositionally biased region" description="Low complexity" evidence="1">
    <location>
        <begin position="256"/>
        <end position="269"/>
    </location>
</feature>
<accession>A0A0F9U3I9</accession>
<dbReference type="EMBL" id="LAZR01000869">
    <property type="protein sequence ID" value="KKN55846.1"/>
    <property type="molecule type" value="Genomic_DNA"/>
</dbReference>
<feature type="region of interest" description="Disordered" evidence="1">
    <location>
        <begin position="234"/>
        <end position="291"/>
    </location>
</feature>
<sequence>MWIGEKMGVNNNQGANTNNNANVNTNAPETFFKLPEELIKELTDSNPDLLAKIKKVGQDWEKANTAKRMTESEQMNNMQNQINAAKQKSDWFDELSGDPAFTDALIQRRNQMQNPNSGQNSNPINQNTQNNVDPFSEFEDGDAVKALADHIMSGIDDKIDKRMAPFMQNMVQTQQDADIASVNVFVSSEREAGRTQWPDPDASLIKYNMQKYNMGAMEAYRLSASNYMMTSNRSVMDNQNSNTGGNNTGGNGAGDGQNVTNQNVTNQGDGNQGDGNQGAVNGGDGNKIASSQALNAPNSSALPSLLFKGKPKSVEDKLAEASKLGVKDGKPRQSTGETINEVLKYINEASGTEYSANDL</sequence>
<gene>
    <name evidence="2" type="ORF">LCGC14_0578370</name>
</gene>
<organism evidence="2">
    <name type="scientific">marine sediment metagenome</name>
    <dbReference type="NCBI Taxonomy" id="412755"/>
    <lineage>
        <taxon>unclassified sequences</taxon>
        <taxon>metagenomes</taxon>
        <taxon>ecological metagenomes</taxon>
    </lineage>
</organism>
<reference evidence="2" key="1">
    <citation type="journal article" date="2015" name="Nature">
        <title>Complex archaea that bridge the gap between prokaryotes and eukaryotes.</title>
        <authorList>
            <person name="Spang A."/>
            <person name="Saw J.H."/>
            <person name="Jorgensen S.L."/>
            <person name="Zaremba-Niedzwiedzka K."/>
            <person name="Martijn J."/>
            <person name="Lind A.E."/>
            <person name="van Eijk R."/>
            <person name="Schleper C."/>
            <person name="Guy L."/>
            <person name="Ettema T.J."/>
        </authorList>
    </citation>
    <scope>NUCLEOTIDE SEQUENCE</scope>
</reference>
<proteinExistence type="predicted"/>
<evidence type="ECO:0000256" key="1">
    <source>
        <dbReference type="SAM" id="MobiDB-lite"/>
    </source>
</evidence>
<feature type="compositionally biased region" description="Gly residues" evidence="1">
    <location>
        <begin position="246"/>
        <end position="255"/>
    </location>
</feature>
<name>A0A0F9U3I9_9ZZZZ</name>